<evidence type="ECO:0000313" key="1">
    <source>
        <dbReference type="EMBL" id="TQO19930.1"/>
    </source>
</evidence>
<name>A0A8H2PX71_9MICO</name>
<accession>A0A8H2PX71</accession>
<proteinExistence type="predicted"/>
<dbReference type="AlphaFoldDB" id="A0A8H2PX71"/>
<sequence length="169" mass="19086">MEEDEEMLMSEVDAIVQHGIAVGIATIAHRGQTDKLGYDYIDHPARVAESFDRLDEPVEHCAAWLHDVIEDSDVTAADLLKAGMLPEIVEAVELLTRRKDVADTDYYERIRQHPVALAVKLADIDDNSASRRSRKLDHDTQVRLSNKYYQARQLLQPTADDTTACRTNL</sequence>
<gene>
    <name evidence="1" type="ORF">FB472_1531</name>
</gene>
<reference evidence="1 2" key="1">
    <citation type="submission" date="2019-06" db="EMBL/GenBank/DDBJ databases">
        <title>Sequencing the genomes of 1000 actinobacteria strains.</title>
        <authorList>
            <person name="Klenk H.-P."/>
        </authorList>
    </citation>
    <scope>NUCLEOTIDE SEQUENCE [LARGE SCALE GENOMIC DNA]</scope>
    <source>
        <strain evidence="1 2">DSM 21947</strain>
    </source>
</reference>
<protein>
    <submittedName>
        <fullName evidence="1">HD domain-containing protein</fullName>
    </submittedName>
</protein>
<keyword evidence="2" id="KW-1185">Reference proteome</keyword>
<dbReference type="RefSeq" id="WP_246078131.1">
    <property type="nucleotide sequence ID" value="NZ_VFRA01000001.1"/>
</dbReference>
<dbReference type="Gene3D" id="1.10.3210.10">
    <property type="entry name" value="Hypothetical protein af1432"/>
    <property type="match status" value="1"/>
</dbReference>
<dbReference type="EMBL" id="VFRA01000001">
    <property type="protein sequence ID" value="TQO19930.1"/>
    <property type="molecule type" value="Genomic_DNA"/>
</dbReference>
<evidence type="ECO:0000313" key="2">
    <source>
        <dbReference type="Proteomes" id="UP000316560"/>
    </source>
</evidence>
<comment type="caution">
    <text evidence="1">The sequence shown here is derived from an EMBL/GenBank/DDBJ whole genome shotgun (WGS) entry which is preliminary data.</text>
</comment>
<organism evidence="1 2">
    <name type="scientific">Rhodoglobus vestalii</name>
    <dbReference type="NCBI Taxonomy" id="193384"/>
    <lineage>
        <taxon>Bacteria</taxon>
        <taxon>Bacillati</taxon>
        <taxon>Actinomycetota</taxon>
        <taxon>Actinomycetes</taxon>
        <taxon>Micrococcales</taxon>
        <taxon>Microbacteriaceae</taxon>
        <taxon>Rhodoglobus</taxon>
    </lineage>
</organism>
<dbReference type="SUPFAM" id="SSF109604">
    <property type="entry name" value="HD-domain/PDEase-like"/>
    <property type="match status" value="1"/>
</dbReference>
<dbReference type="Proteomes" id="UP000316560">
    <property type="component" value="Unassembled WGS sequence"/>
</dbReference>